<protein>
    <submittedName>
        <fullName evidence="2">Uncharacterized protein</fullName>
    </submittedName>
</protein>
<accession>A0A7S2W0W2</accession>
<organism evidence="2">
    <name type="scientific">Rhizochromulina marina</name>
    <dbReference type="NCBI Taxonomy" id="1034831"/>
    <lineage>
        <taxon>Eukaryota</taxon>
        <taxon>Sar</taxon>
        <taxon>Stramenopiles</taxon>
        <taxon>Ochrophyta</taxon>
        <taxon>Dictyochophyceae</taxon>
        <taxon>Rhizochromulinales</taxon>
        <taxon>Rhizochromulina</taxon>
    </lineage>
</organism>
<feature type="compositionally biased region" description="Basic and acidic residues" evidence="1">
    <location>
        <begin position="230"/>
        <end position="241"/>
    </location>
</feature>
<reference evidence="2" key="1">
    <citation type="submission" date="2021-01" db="EMBL/GenBank/DDBJ databases">
        <authorList>
            <person name="Corre E."/>
            <person name="Pelletier E."/>
            <person name="Niang G."/>
            <person name="Scheremetjew M."/>
            <person name="Finn R."/>
            <person name="Kale V."/>
            <person name="Holt S."/>
            <person name="Cochrane G."/>
            <person name="Meng A."/>
            <person name="Brown T."/>
            <person name="Cohen L."/>
        </authorList>
    </citation>
    <scope>NUCLEOTIDE SEQUENCE</scope>
    <source>
        <strain evidence="2">CCMP1243</strain>
    </source>
</reference>
<name>A0A7S2W0W2_9STRA</name>
<sequence>MPSSAPELSPGPTDTMASSSLNLATMQDIVPDAGLSHQKVPETKMAITAFTMRKNGSPGLAFWLISGQYTYGMSQQTHGVSMHSDYNAFYLREGQLPRHIIDGIYTLALKDYGLIPGWYVFPGQAPGPVNNRRTAGQNLLAFVADAKQKKFGERLNFEITNVEITKSIYETIVNCIHEKKDVIDLTSEAGLLMSPPVPLENFDQALPEPTLRGPAVLRGEPPKRAASSGSEHEDKDEHGSAPDEAIARAVSLDAPSTPPRSTATSTSTRKRGPVPDMPPTPRKRRATEAASASDAALL</sequence>
<dbReference type="EMBL" id="HBHJ01000603">
    <property type="protein sequence ID" value="CAD9660287.1"/>
    <property type="molecule type" value="Transcribed_RNA"/>
</dbReference>
<gene>
    <name evidence="2" type="ORF">RMAR1173_LOCUS400</name>
</gene>
<evidence type="ECO:0000313" key="2">
    <source>
        <dbReference type="EMBL" id="CAD9660287.1"/>
    </source>
</evidence>
<feature type="compositionally biased region" description="Low complexity" evidence="1">
    <location>
        <begin position="288"/>
        <end position="298"/>
    </location>
</feature>
<evidence type="ECO:0000256" key="1">
    <source>
        <dbReference type="SAM" id="MobiDB-lite"/>
    </source>
</evidence>
<dbReference type="AlphaFoldDB" id="A0A7S2W0W2"/>
<proteinExistence type="predicted"/>
<feature type="region of interest" description="Disordered" evidence="1">
    <location>
        <begin position="202"/>
        <end position="298"/>
    </location>
</feature>